<name>A0A9X3EKI9_9BACT</name>
<dbReference type="SUPFAM" id="SSF52540">
    <property type="entry name" value="P-loop containing nucleoside triphosphate hydrolases"/>
    <property type="match status" value="1"/>
</dbReference>
<dbReference type="GO" id="GO:0003677">
    <property type="term" value="F:DNA binding"/>
    <property type="evidence" value="ECO:0007669"/>
    <property type="project" value="InterPro"/>
</dbReference>
<evidence type="ECO:0000256" key="1">
    <source>
        <dbReference type="ARBA" id="ARBA00022741"/>
    </source>
</evidence>
<organism evidence="5 6">
    <name type="scientific">Nannocystis pusilla</name>
    <dbReference type="NCBI Taxonomy" id="889268"/>
    <lineage>
        <taxon>Bacteria</taxon>
        <taxon>Pseudomonadati</taxon>
        <taxon>Myxococcota</taxon>
        <taxon>Polyangia</taxon>
        <taxon>Nannocystales</taxon>
        <taxon>Nannocystaceae</taxon>
        <taxon>Nannocystis</taxon>
    </lineage>
</organism>
<dbReference type="Pfam" id="PF17757">
    <property type="entry name" value="UvrB_inter"/>
    <property type="match status" value="1"/>
</dbReference>
<dbReference type="Gene3D" id="3.40.50.11180">
    <property type="match status" value="1"/>
</dbReference>
<dbReference type="GO" id="GO:0009380">
    <property type="term" value="C:excinuclease repair complex"/>
    <property type="evidence" value="ECO:0007669"/>
    <property type="project" value="InterPro"/>
</dbReference>
<dbReference type="PANTHER" id="PTHR24029">
    <property type="entry name" value="UVRABC SYSTEM PROTEIN B"/>
    <property type="match status" value="1"/>
</dbReference>
<keyword evidence="1" id="KW-0547">Nucleotide-binding</keyword>
<sequence length="479" mass="51952">MPVRPASTHPPRASTIVPGDPLERVLTAVREGSDVRLVGAVGGFRGYALAMAASRAEAPVFAVAPDEASARALAGDAAFFLGAPLRDACDGPVLVVPEIDTSPYADAAADPRTMALRLAALFRLVDSQSEPPKLIVASVRSLRRRVIPPPQFQELCTRWDEGDELPREAAIAALQRAGYTRVDVVEDPGTYAVRGGVIDLFVGCARFPTRVEFDDDIIERLRLFDPESQRSLRQVHSVAIHPVRETVATTSASLRTRVLALADAALAPSSKSRQIVDNLEQGLEFFGVEALTPIFHDTMAPLWDYLPRGTRWVIEEPDALVGVAEEQAQETAEQHGRALAERGVVAPPEQFFVPEADLGRRLRAAPVVLTRLLVEGEAAEADESGDRSEGAGSRGMPRRAGPNRQPRSGRRCGCRSARTSRCGPRSRRRGPTAAARRCARWSTRSARCRPRRPAPPATSASCCRGRCCWWCPGEPRSTA</sequence>
<dbReference type="EMBL" id="JAPNKE010000002">
    <property type="protein sequence ID" value="MCY1004899.1"/>
    <property type="molecule type" value="Genomic_DNA"/>
</dbReference>
<dbReference type="InterPro" id="IPR041471">
    <property type="entry name" value="UvrB_inter"/>
</dbReference>
<feature type="region of interest" description="Disordered" evidence="3">
    <location>
        <begin position="378"/>
        <end position="438"/>
    </location>
</feature>
<evidence type="ECO:0000256" key="2">
    <source>
        <dbReference type="ARBA" id="ARBA00022840"/>
    </source>
</evidence>
<dbReference type="GO" id="GO:0005524">
    <property type="term" value="F:ATP binding"/>
    <property type="evidence" value="ECO:0007669"/>
    <property type="project" value="UniProtKB-KW"/>
</dbReference>
<dbReference type="RefSeq" id="WP_267766508.1">
    <property type="nucleotide sequence ID" value="NZ_JAPNKE010000002.1"/>
</dbReference>
<proteinExistence type="predicted"/>
<feature type="domain" description="UvrB interaction" evidence="4">
    <location>
        <begin position="160"/>
        <end position="244"/>
    </location>
</feature>
<dbReference type="InterPro" id="IPR027417">
    <property type="entry name" value="P-loop_NTPase"/>
</dbReference>
<comment type="caution">
    <text evidence="5">The sequence shown here is derived from an EMBL/GenBank/DDBJ whole genome shotgun (WGS) entry which is preliminary data.</text>
</comment>
<protein>
    <recommendedName>
        <fullName evidence="4">UvrB interaction domain-containing protein</fullName>
    </recommendedName>
</protein>
<dbReference type="PANTHER" id="PTHR24029:SF1">
    <property type="entry name" value="TRANSCRIPTION-REPAIR-COUPLING FACTOR"/>
    <property type="match status" value="1"/>
</dbReference>
<accession>A0A9X3EKI9</accession>
<keyword evidence="6" id="KW-1185">Reference proteome</keyword>
<dbReference type="Proteomes" id="UP001150924">
    <property type="component" value="Unassembled WGS sequence"/>
</dbReference>
<feature type="compositionally biased region" description="Low complexity" evidence="3">
    <location>
        <begin position="414"/>
        <end position="423"/>
    </location>
</feature>
<keyword evidence="2" id="KW-0067">ATP-binding</keyword>
<dbReference type="GO" id="GO:0016887">
    <property type="term" value="F:ATP hydrolysis activity"/>
    <property type="evidence" value="ECO:0007669"/>
    <property type="project" value="InterPro"/>
</dbReference>
<dbReference type="AlphaFoldDB" id="A0A9X3EKI9"/>
<evidence type="ECO:0000256" key="3">
    <source>
        <dbReference type="SAM" id="MobiDB-lite"/>
    </source>
</evidence>
<dbReference type="GO" id="GO:0006289">
    <property type="term" value="P:nucleotide-excision repair"/>
    <property type="evidence" value="ECO:0007669"/>
    <property type="project" value="InterPro"/>
</dbReference>
<evidence type="ECO:0000313" key="6">
    <source>
        <dbReference type="Proteomes" id="UP001150924"/>
    </source>
</evidence>
<reference evidence="5" key="1">
    <citation type="submission" date="2022-11" db="EMBL/GenBank/DDBJ databases">
        <title>Minimal conservation of predation-associated metabolite biosynthetic gene clusters underscores biosynthetic potential of Myxococcota including descriptions for ten novel species: Archangium lansinium sp. nov., Myxococcus landrumus sp. nov., Nannocystis bai.</title>
        <authorList>
            <person name="Ahearne A."/>
            <person name="Stevens C."/>
            <person name="Phillips K."/>
        </authorList>
    </citation>
    <scope>NUCLEOTIDE SEQUENCE</scope>
    <source>
        <strain evidence="5">Na p29</strain>
    </source>
</reference>
<evidence type="ECO:0000259" key="4">
    <source>
        <dbReference type="Pfam" id="PF17757"/>
    </source>
</evidence>
<gene>
    <name evidence="5" type="ORF">OV079_04805</name>
</gene>
<evidence type="ECO:0000313" key="5">
    <source>
        <dbReference type="EMBL" id="MCY1004899.1"/>
    </source>
</evidence>
<dbReference type="InterPro" id="IPR004807">
    <property type="entry name" value="UvrB"/>
</dbReference>
<dbReference type="Gene3D" id="3.30.2060.10">
    <property type="entry name" value="Penicillin-binding protein 1b domain"/>
    <property type="match status" value="1"/>
</dbReference>